<keyword evidence="2" id="KW-1185">Reference proteome</keyword>
<organism evidence="1 2">
    <name type="scientific">Rossellomorea pakistanensis</name>
    <dbReference type="NCBI Taxonomy" id="992288"/>
    <lineage>
        <taxon>Bacteria</taxon>
        <taxon>Bacillati</taxon>
        <taxon>Bacillota</taxon>
        <taxon>Bacilli</taxon>
        <taxon>Bacillales</taxon>
        <taxon>Bacillaceae</taxon>
        <taxon>Rossellomorea</taxon>
    </lineage>
</organism>
<proteinExistence type="predicted"/>
<accession>A0ABS2NFX3</accession>
<protein>
    <submittedName>
        <fullName evidence="1">Uncharacterized protein</fullName>
    </submittedName>
</protein>
<comment type="caution">
    <text evidence="1">The sequence shown here is derived from an EMBL/GenBank/DDBJ whole genome shotgun (WGS) entry which is preliminary data.</text>
</comment>
<evidence type="ECO:0000313" key="1">
    <source>
        <dbReference type="EMBL" id="MBM7586747.1"/>
    </source>
</evidence>
<reference evidence="1 2" key="1">
    <citation type="submission" date="2021-01" db="EMBL/GenBank/DDBJ databases">
        <title>Genomic Encyclopedia of Type Strains, Phase IV (KMG-IV): sequencing the most valuable type-strain genomes for metagenomic binning, comparative biology and taxonomic classification.</title>
        <authorList>
            <person name="Goeker M."/>
        </authorList>
    </citation>
    <scope>NUCLEOTIDE SEQUENCE [LARGE SCALE GENOMIC DNA]</scope>
    <source>
        <strain evidence="1 2">DSM 24834</strain>
    </source>
</reference>
<sequence>MEKKRKKYEKLKGNHLLTTNISNRYIQFSINLFVVLRNTDFEGGAIE</sequence>
<name>A0ABS2NFX3_9BACI</name>
<dbReference type="EMBL" id="JAFBDZ010000003">
    <property type="protein sequence ID" value="MBM7586747.1"/>
    <property type="molecule type" value="Genomic_DNA"/>
</dbReference>
<evidence type="ECO:0000313" key="2">
    <source>
        <dbReference type="Proteomes" id="UP001646157"/>
    </source>
</evidence>
<gene>
    <name evidence="1" type="ORF">JOC86_003299</name>
</gene>
<dbReference type="Proteomes" id="UP001646157">
    <property type="component" value="Unassembled WGS sequence"/>
</dbReference>